<keyword evidence="1" id="KW-0812">Transmembrane</keyword>
<keyword evidence="3" id="KW-1185">Reference proteome</keyword>
<protein>
    <submittedName>
        <fullName evidence="2">Uncharacterized protein</fullName>
    </submittedName>
</protein>
<dbReference type="STRING" id="642492.Clole_3253"/>
<dbReference type="EMBL" id="CP002582">
    <property type="protein sequence ID" value="ADZ84946.1"/>
    <property type="molecule type" value="Genomic_DNA"/>
</dbReference>
<proteinExistence type="predicted"/>
<keyword evidence="1" id="KW-0472">Membrane</keyword>
<gene>
    <name evidence="2" type="ordered locus">Clole_3253</name>
</gene>
<accession>F2JQG2</accession>
<keyword evidence="1" id="KW-1133">Transmembrane helix</keyword>
<evidence type="ECO:0000313" key="3">
    <source>
        <dbReference type="Proteomes" id="UP000008467"/>
    </source>
</evidence>
<reference evidence="2 3" key="1">
    <citation type="journal article" date="2011" name="J. Bacteriol.">
        <title>Complete genome sequence of the cellulose-degrading bacterium Cellulosilyticum lentocellum.</title>
        <authorList>
            <consortium name="US DOE Joint Genome Institute"/>
            <person name="Miller D.A."/>
            <person name="Suen G."/>
            <person name="Bruce D."/>
            <person name="Copeland A."/>
            <person name="Cheng J.F."/>
            <person name="Detter C."/>
            <person name="Goodwin L.A."/>
            <person name="Han C.S."/>
            <person name="Hauser L.J."/>
            <person name="Land M.L."/>
            <person name="Lapidus A."/>
            <person name="Lucas S."/>
            <person name="Meincke L."/>
            <person name="Pitluck S."/>
            <person name="Tapia R."/>
            <person name="Teshima H."/>
            <person name="Woyke T."/>
            <person name="Fox B.G."/>
            <person name="Angert E.R."/>
            <person name="Currie C.R."/>
        </authorList>
    </citation>
    <scope>NUCLEOTIDE SEQUENCE [LARGE SCALE GENOMIC DNA]</scope>
    <source>
        <strain evidence="3">ATCC 49066 / DSM 5427 / NCIMB 11756 / RHM5</strain>
    </source>
</reference>
<dbReference type="HOGENOM" id="CLU_164600_1_0_9"/>
<dbReference type="AlphaFoldDB" id="F2JQG2"/>
<dbReference type="KEGG" id="cle:Clole_3253"/>
<name>F2JQG2_CELLD</name>
<dbReference type="Proteomes" id="UP000008467">
    <property type="component" value="Chromosome"/>
</dbReference>
<evidence type="ECO:0000256" key="1">
    <source>
        <dbReference type="SAM" id="Phobius"/>
    </source>
</evidence>
<evidence type="ECO:0000313" key="2">
    <source>
        <dbReference type="EMBL" id="ADZ84946.1"/>
    </source>
</evidence>
<organism evidence="2 3">
    <name type="scientific">Cellulosilyticum lentocellum (strain ATCC 49066 / DSM 5427 / NCIMB 11756 / RHM5)</name>
    <name type="common">Clostridium lentocellum</name>
    <dbReference type="NCBI Taxonomy" id="642492"/>
    <lineage>
        <taxon>Bacteria</taxon>
        <taxon>Bacillati</taxon>
        <taxon>Bacillota</taxon>
        <taxon>Clostridia</taxon>
        <taxon>Lachnospirales</taxon>
        <taxon>Cellulosilyticaceae</taxon>
        <taxon>Cellulosilyticum</taxon>
    </lineage>
</organism>
<dbReference type="RefSeq" id="WP_013658224.1">
    <property type="nucleotide sequence ID" value="NC_015275.1"/>
</dbReference>
<sequence length="98" mass="10708">MSEKHKKITVMLGLLLIVCMLFSIVYINKENHHDCTGQGCPICLQIHVARDLLNSIKGAVLGALLIQPLCLIRVHIQAGVAVNLSQSSPITLKVKLLN</sequence>
<feature type="transmembrane region" description="Helical" evidence="1">
    <location>
        <begin position="7"/>
        <end position="27"/>
    </location>
</feature>